<keyword evidence="1" id="KW-0472">Membrane</keyword>
<dbReference type="Proteomes" id="UP000192596">
    <property type="component" value="Unassembled WGS sequence"/>
</dbReference>
<reference evidence="3" key="1">
    <citation type="submission" date="2017-03" db="EMBL/GenBank/DDBJ databases">
        <title>Genomes of endolithic fungi from Antarctica.</title>
        <authorList>
            <person name="Coleine C."/>
            <person name="Masonjones S."/>
            <person name="Stajich J.E."/>
        </authorList>
    </citation>
    <scope>NUCLEOTIDE SEQUENCE [LARGE SCALE GENOMIC DNA]</scope>
    <source>
        <strain evidence="3">CCFEE 5527</strain>
    </source>
</reference>
<comment type="caution">
    <text evidence="2">The sequence shown here is derived from an EMBL/GenBank/DDBJ whole genome shotgun (WGS) entry which is preliminary data.</text>
</comment>
<sequence>MNNSRGGRRSCRSLYLGIAVVTFFLLFVYTPLPQNYDDQRDALVNHVTSAATGHKSSANASLPSLATTKSKYAYATFLAGDAHQQELADINDDNYFVAARILTYQILHAPETRSPAGIPFIVLVTKAVSEPKRHRLRLDGAIVIEAETITKPTWVEVETSTWQDVFDKLRLWELTQFDLITFLDGDTVLARPLDGVFNDTAVATRKTSPDIPRPHPGLLPPMPRTYAFASRPEMNTIHTYPPSEETHSYPNIAYLNAGFFVLKPSLDLLAYYLALLQLPDSFVPTLPEQNLLNEVHNWAGAMPWQTLGTEWNIHYPTKEDLDGGVASLHEKWWAPGDGEGLGGYLRGWRWRMEGFYQGREGGGKGHQ</sequence>
<dbReference type="InParanoid" id="A0A1V8SZ16"/>
<dbReference type="STRING" id="1507870.A0A1V8SZ16"/>
<feature type="transmembrane region" description="Helical" evidence="1">
    <location>
        <begin position="12"/>
        <end position="32"/>
    </location>
</feature>
<organism evidence="2 3">
    <name type="scientific">Cryoendolithus antarcticus</name>
    <dbReference type="NCBI Taxonomy" id="1507870"/>
    <lineage>
        <taxon>Eukaryota</taxon>
        <taxon>Fungi</taxon>
        <taxon>Dikarya</taxon>
        <taxon>Ascomycota</taxon>
        <taxon>Pezizomycotina</taxon>
        <taxon>Dothideomycetes</taxon>
        <taxon>Dothideomycetidae</taxon>
        <taxon>Cladosporiales</taxon>
        <taxon>Cladosporiaceae</taxon>
        <taxon>Cryoendolithus</taxon>
    </lineage>
</organism>
<protein>
    <recommendedName>
        <fullName evidence="4">Glycosyltransferase family 8 protein</fullName>
    </recommendedName>
</protein>
<keyword evidence="3" id="KW-1185">Reference proteome</keyword>
<dbReference type="EMBL" id="NAJO01000022">
    <property type="protein sequence ID" value="OQO04320.1"/>
    <property type="molecule type" value="Genomic_DNA"/>
</dbReference>
<dbReference type="OrthoDB" id="2014201at2759"/>
<evidence type="ECO:0000256" key="1">
    <source>
        <dbReference type="SAM" id="Phobius"/>
    </source>
</evidence>
<dbReference type="SUPFAM" id="SSF53448">
    <property type="entry name" value="Nucleotide-diphospho-sugar transferases"/>
    <property type="match status" value="1"/>
</dbReference>
<evidence type="ECO:0008006" key="4">
    <source>
        <dbReference type="Google" id="ProtNLM"/>
    </source>
</evidence>
<proteinExistence type="predicted"/>
<dbReference type="Gene3D" id="3.90.550.10">
    <property type="entry name" value="Spore Coat Polysaccharide Biosynthesis Protein SpsA, Chain A"/>
    <property type="match status" value="1"/>
</dbReference>
<dbReference type="InterPro" id="IPR029044">
    <property type="entry name" value="Nucleotide-diphossugar_trans"/>
</dbReference>
<evidence type="ECO:0000313" key="3">
    <source>
        <dbReference type="Proteomes" id="UP000192596"/>
    </source>
</evidence>
<keyword evidence="1" id="KW-1133">Transmembrane helix</keyword>
<gene>
    <name evidence="2" type="ORF">B0A48_10931</name>
</gene>
<evidence type="ECO:0000313" key="2">
    <source>
        <dbReference type="EMBL" id="OQO04320.1"/>
    </source>
</evidence>
<name>A0A1V8SZ16_9PEZI</name>
<accession>A0A1V8SZ16</accession>
<dbReference type="PANTHER" id="PTHR11183">
    <property type="entry name" value="GLYCOGENIN SUBFAMILY MEMBER"/>
    <property type="match status" value="1"/>
</dbReference>
<dbReference type="AlphaFoldDB" id="A0A1V8SZ16"/>
<dbReference type="InterPro" id="IPR050587">
    <property type="entry name" value="GNT1/Glycosyltrans_8"/>
</dbReference>
<keyword evidence="1" id="KW-0812">Transmembrane</keyword>